<feature type="region of interest" description="Disordered" evidence="1">
    <location>
        <begin position="1"/>
        <end position="37"/>
    </location>
</feature>
<feature type="compositionally biased region" description="Low complexity" evidence="1">
    <location>
        <begin position="13"/>
        <end position="22"/>
    </location>
</feature>
<sequence>MKRDVEAEEKGVGLDSGVSGVSAKGKNSQNDASIDKRAGARAYKELNTEFKPRIVLAHLYILFSMSYNYKKTGQERVVPCSLRPNLARSCFMHWRPSDKGPPPAPSRCVVYRENTDFDDLLPDAELRNLKCLALTS</sequence>
<dbReference type="AlphaFoldDB" id="A0A4C1SSE1"/>
<evidence type="ECO:0000313" key="2">
    <source>
        <dbReference type="EMBL" id="GBP05042.1"/>
    </source>
</evidence>
<proteinExistence type="predicted"/>
<reference evidence="2 3" key="1">
    <citation type="journal article" date="2019" name="Commun. Biol.">
        <title>The bagworm genome reveals a unique fibroin gene that provides high tensile strength.</title>
        <authorList>
            <person name="Kono N."/>
            <person name="Nakamura H."/>
            <person name="Ohtoshi R."/>
            <person name="Tomita M."/>
            <person name="Numata K."/>
            <person name="Arakawa K."/>
        </authorList>
    </citation>
    <scope>NUCLEOTIDE SEQUENCE [LARGE SCALE GENOMIC DNA]</scope>
</reference>
<organism evidence="2 3">
    <name type="scientific">Eumeta variegata</name>
    <name type="common">Bagworm moth</name>
    <name type="synonym">Eumeta japonica</name>
    <dbReference type="NCBI Taxonomy" id="151549"/>
    <lineage>
        <taxon>Eukaryota</taxon>
        <taxon>Metazoa</taxon>
        <taxon>Ecdysozoa</taxon>
        <taxon>Arthropoda</taxon>
        <taxon>Hexapoda</taxon>
        <taxon>Insecta</taxon>
        <taxon>Pterygota</taxon>
        <taxon>Neoptera</taxon>
        <taxon>Endopterygota</taxon>
        <taxon>Lepidoptera</taxon>
        <taxon>Glossata</taxon>
        <taxon>Ditrysia</taxon>
        <taxon>Tineoidea</taxon>
        <taxon>Psychidae</taxon>
        <taxon>Oiketicinae</taxon>
        <taxon>Eumeta</taxon>
    </lineage>
</organism>
<protein>
    <submittedName>
        <fullName evidence="2">Uncharacterized protein</fullName>
    </submittedName>
</protein>
<keyword evidence="3" id="KW-1185">Reference proteome</keyword>
<feature type="compositionally biased region" description="Basic and acidic residues" evidence="1">
    <location>
        <begin position="1"/>
        <end position="12"/>
    </location>
</feature>
<comment type="caution">
    <text evidence="2">The sequence shown here is derived from an EMBL/GenBank/DDBJ whole genome shotgun (WGS) entry which is preliminary data.</text>
</comment>
<name>A0A4C1SSE1_EUMVA</name>
<gene>
    <name evidence="2" type="ORF">EVAR_3388_1</name>
</gene>
<evidence type="ECO:0000256" key="1">
    <source>
        <dbReference type="SAM" id="MobiDB-lite"/>
    </source>
</evidence>
<accession>A0A4C1SSE1</accession>
<evidence type="ECO:0000313" key="3">
    <source>
        <dbReference type="Proteomes" id="UP000299102"/>
    </source>
</evidence>
<dbReference type="EMBL" id="BGZK01000016">
    <property type="protein sequence ID" value="GBP05042.1"/>
    <property type="molecule type" value="Genomic_DNA"/>
</dbReference>
<dbReference type="Proteomes" id="UP000299102">
    <property type="component" value="Unassembled WGS sequence"/>
</dbReference>